<dbReference type="Proteomes" id="UP000598820">
    <property type="component" value="Unassembled WGS sequence"/>
</dbReference>
<name>A0A926XW84_9BACT</name>
<accession>A0A926XW84</accession>
<keyword evidence="1" id="KW-0732">Signal</keyword>
<reference evidence="3" key="1">
    <citation type="submission" date="2020-09" db="EMBL/GenBank/DDBJ databases">
        <authorList>
            <person name="Kim M.K."/>
        </authorList>
    </citation>
    <scope>NUCLEOTIDE SEQUENCE</scope>
    <source>
        <strain evidence="3">BT702</strain>
    </source>
</reference>
<evidence type="ECO:0000256" key="1">
    <source>
        <dbReference type="SAM" id="SignalP"/>
    </source>
</evidence>
<sequence>MKTPMNVLLAFLMVAGFLNAATLLQRTDVVNVSNHATYTWKKTLEEGPWKKNYNFQMFSHRDTLWVFHPDGNWFSADGKDWQKSSLPNALNNLAFLDYVQFNQSILGLGHFEGNIERYVFRSEIYQTYDLKRWSTMALQSNLPKRFFYHPFVFQNKIWIIGGENSQTQFADIWNSGDGVYWQKAKDNLPFGKRSNSRIVTLRNKLYLLNNDVWSSTDGLNWKLETREIVKGKQIFGYEPVVLDNQIWLLGCNRNGQFSSQVLVSSDGRNWREHLAPWSPRGGIAACVHRGKIYMTGGKYGGQDISHPEFVYSNDLWTLEKQ</sequence>
<evidence type="ECO:0000313" key="3">
    <source>
        <dbReference type="EMBL" id="MBD2701170.1"/>
    </source>
</evidence>
<dbReference type="InterPro" id="IPR058667">
    <property type="entry name" value="DUF6242_C"/>
</dbReference>
<protein>
    <recommendedName>
        <fullName evidence="2">DUF6242 domain-containing protein</fullName>
    </recommendedName>
</protein>
<dbReference type="SUPFAM" id="SSF50965">
    <property type="entry name" value="Galactose oxidase, central domain"/>
    <property type="match status" value="1"/>
</dbReference>
<dbReference type="RefSeq" id="WP_190887022.1">
    <property type="nucleotide sequence ID" value="NZ_JACWZY010000007.1"/>
</dbReference>
<gene>
    <name evidence="3" type="ORF">IC229_11025</name>
</gene>
<dbReference type="EMBL" id="JACWZY010000007">
    <property type="protein sequence ID" value="MBD2701170.1"/>
    <property type="molecule type" value="Genomic_DNA"/>
</dbReference>
<dbReference type="InterPro" id="IPR015915">
    <property type="entry name" value="Kelch-typ_b-propeller"/>
</dbReference>
<dbReference type="AlphaFoldDB" id="A0A926XW84"/>
<feature type="signal peptide" evidence="1">
    <location>
        <begin position="1"/>
        <end position="20"/>
    </location>
</feature>
<dbReference type="Pfam" id="PF25852">
    <property type="entry name" value="DUF6242_C"/>
    <property type="match status" value="1"/>
</dbReference>
<keyword evidence="4" id="KW-1185">Reference proteome</keyword>
<feature type="chain" id="PRO_5037572376" description="DUF6242 domain-containing protein" evidence="1">
    <location>
        <begin position="21"/>
        <end position="321"/>
    </location>
</feature>
<evidence type="ECO:0000313" key="4">
    <source>
        <dbReference type="Proteomes" id="UP000598820"/>
    </source>
</evidence>
<evidence type="ECO:0000259" key="2">
    <source>
        <dbReference type="Pfam" id="PF25852"/>
    </source>
</evidence>
<organism evidence="3 4">
    <name type="scientific">Spirosoma profusum</name>
    <dbReference type="NCBI Taxonomy" id="2771354"/>
    <lineage>
        <taxon>Bacteria</taxon>
        <taxon>Pseudomonadati</taxon>
        <taxon>Bacteroidota</taxon>
        <taxon>Cytophagia</taxon>
        <taxon>Cytophagales</taxon>
        <taxon>Cytophagaceae</taxon>
        <taxon>Spirosoma</taxon>
    </lineage>
</organism>
<feature type="domain" description="DUF6242" evidence="2">
    <location>
        <begin position="148"/>
        <end position="226"/>
    </location>
</feature>
<comment type="caution">
    <text evidence="3">The sequence shown here is derived from an EMBL/GenBank/DDBJ whole genome shotgun (WGS) entry which is preliminary data.</text>
</comment>
<dbReference type="Gene3D" id="2.120.10.80">
    <property type="entry name" value="Kelch-type beta propeller"/>
    <property type="match status" value="2"/>
</dbReference>
<proteinExistence type="predicted"/>
<dbReference type="InterPro" id="IPR011043">
    <property type="entry name" value="Gal_Oxase/kelch_b-propeller"/>
</dbReference>